<dbReference type="RefSeq" id="WP_020892432.1">
    <property type="nucleotide sequence ID" value="NZ_BJYV01000002.1"/>
</dbReference>
<sequence length="212" mass="24001">MTEFWEESFRDKQSMWGFTPADAALDTVKLFKEHGLHNVLVPGFGYGRNAKVFTDHGFEVTGIEISETAIAIAKKEYGSQIKVHHGSVSEMPFDNETYDGIFCYALIHLLEEKDRAKLIADCYKQLSENGYMVFVVISTEDNAYGKGKAISKDRFLTRHGVELFFYNLDSVNNEFGRYGLIDSMAIQEPAKNITDKPSQKFWQIVCKKAAVG</sequence>
<name>A0A512C8F7_9BACT</name>
<accession>A0A512C8F7</accession>
<dbReference type="CDD" id="cd02440">
    <property type="entry name" value="AdoMet_MTases"/>
    <property type="match status" value="1"/>
</dbReference>
<evidence type="ECO:0000259" key="1">
    <source>
        <dbReference type="Pfam" id="PF08241"/>
    </source>
</evidence>
<feature type="domain" description="Methyltransferase type 11" evidence="1">
    <location>
        <begin position="42"/>
        <end position="134"/>
    </location>
</feature>
<dbReference type="GO" id="GO:0032259">
    <property type="term" value="P:methylation"/>
    <property type="evidence" value="ECO:0007669"/>
    <property type="project" value="UniProtKB-KW"/>
</dbReference>
<keyword evidence="2" id="KW-0489">Methyltransferase</keyword>
<dbReference type="GO" id="GO:0008757">
    <property type="term" value="F:S-adenosylmethionine-dependent methyltransferase activity"/>
    <property type="evidence" value="ECO:0007669"/>
    <property type="project" value="InterPro"/>
</dbReference>
<keyword evidence="3" id="KW-1185">Reference proteome</keyword>
<gene>
    <name evidence="2" type="ORF">CQA01_09840</name>
</gene>
<dbReference type="EMBL" id="BJYV01000002">
    <property type="protein sequence ID" value="GEO20450.1"/>
    <property type="molecule type" value="Genomic_DNA"/>
</dbReference>
<protein>
    <submittedName>
        <fullName evidence="2">Methyltransferase</fullName>
    </submittedName>
</protein>
<dbReference type="AlphaFoldDB" id="A0A512C8F7"/>
<proteinExistence type="predicted"/>
<evidence type="ECO:0000313" key="3">
    <source>
        <dbReference type="Proteomes" id="UP000321301"/>
    </source>
</evidence>
<keyword evidence="2" id="KW-0808">Transferase</keyword>
<evidence type="ECO:0000313" key="2">
    <source>
        <dbReference type="EMBL" id="GEO20450.1"/>
    </source>
</evidence>
<dbReference type="Pfam" id="PF08241">
    <property type="entry name" value="Methyltransf_11"/>
    <property type="match status" value="1"/>
</dbReference>
<organism evidence="2 3">
    <name type="scientific">Cyclobacterium qasimii</name>
    <dbReference type="NCBI Taxonomy" id="1350429"/>
    <lineage>
        <taxon>Bacteria</taxon>
        <taxon>Pseudomonadati</taxon>
        <taxon>Bacteroidota</taxon>
        <taxon>Cytophagia</taxon>
        <taxon>Cytophagales</taxon>
        <taxon>Cyclobacteriaceae</taxon>
        <taxon>Cyclobacterium</taxon>
    </lineage>
</organism>
<dbReference type="SUPFAM" id="SSF53335">
    <property type="entry name" value="S-adenosyl-L-methionine-dependent methyltransferases"/>
    <property type="match status" value="1"/>
</dbReference>
<dbReference type="InterPro" id="IPR029063">
    <property type="entry name" value="SAM-dependent_MTases_sf"/>
</dbReference>
<dbReference type="InterPro" id="IPR013216">
    <property type="entry name" value="Methyltransf_11"/>
</dbReference>
<reference evidence="2 3" key="1">
    <citation type="submission" date="2019-07" db="EMBL/GenBank/DDBJ databases">
        <title>Whole genome shotgun sequence of Cyclobacterium qasimii NBRC 106168.</title>
        <authorList>
            <person name="Hosoyama A."/>
            <person name="Uohara A."/>
            <person name="Ohji S."/>
            <person name="Ichikawa N."/>
        </authorList>
    </citation>
    <scope>NUCLEOTIDE SEQUENCE [LARGE SCALE GENOMIC DNA]</scope>
    <source>
        <strain evidence="2 3">NBRC 106168</strain>
    </source>
</reference>
<comment type="caution">
    <text evidence="2">The sequence shown here is derived from an EMBL/GenBank/DDBJ whole genome shotgun (WGS) entry which is preliminary data.</text>
</comment>
<dbReference type="Gene3D" id="3.40.50.150">
    <property type="entry name" value="Vaccinia Virus protein VP39"/>
    <property type="match status" value="1"/>
</dbReference>
<dbReference type="PANTHER" id="PTHR43861">
    <property type="entry name" value="TRANS-ACONITATE 2-METHYLTRANSFERASE-RELATED"/>
    <property type="match status" value="1"/>
</dbReference>
<dbReference type="Proteomes" id="UP000321301">
    <property type="component" value="Unassembled WGS sequence"/>
</dbReference>